<keyword evidence="2" id="KW-0677">Repeat</keyword>
<evidence type="ECO:0008006" key="6">
    <source>
        <dbReference type="Google" id="ProtNLM"/>
    </source>
</evidence>
<dbReference type="Gene3D" id="3.80.10.10">
    <property type="entry name" value="Ribonuclease Inhibitor"/>
    <property type="match status" value="3"/>
</dbReference>
<gene>
    <name evidence="3" type="ORF">HINF_LOCUS11290</name>
    <name evidence="4" type="ORF">HINF_LOCUS72889</name>
</gene>
<evidence type="ECO:0000313" key="5">
    <source>
        <dbReference type="Proteomes" id="UP001642409"/>
    </source>
</evidence>
<dbReference type="InterPro" id="IPR001611">
    <property type="entry name" value="Leu-rich_rpt"/>
</dbReference>
<proteinExistence type="predicted"/>
<evidence type="ECO:0000313" key="4">
    <source>
        <dbReference type="EMBL" id="CAL6104662.1"/>
    </source>
</evidence>
<keyword evidence="1" id="KW-0433">Leucine-rich repeat</keyword>
<evidence type="ECO:0000256" key="1">
    <source>
        <dbReference type="ARBA" id="ARBA00022614"/>
    </source>
</evidence>
<dbReference type="PANTHER" id="PTHR46652:SF3">
    <property type="entry name" value="LEUCINE-RICH REPEAT-CONTAINING PROTEIN 9"/>
    <property type="match status" value="1"/>
</dbReference>
<organism evidence="3">
    <name type="scientific">Hexamita inflata</name>
    <dbReference type="NCBI Taxonomy" id="28002"/>
    <lineage>
        <taxon>Eukaryota</taxon>
        <taxon>Metamonada</taxon>
        <taxon>Diplomonadida</taxon>
        <taxon>Hexamitidae</taxon>
        <taxon>Hexamitinae</taxon>
        <taxon>Hexamita</taxon>
    </lineage>
</organism>
<reference evidence="4 5" key="2">
    <citation type="submission" date="2024-07" db="EMBL/GenBank/DDBJ databases">
        <authorList>
            <person name="Akdeniz Z."/>
        </authorList>
    </citation>
    <scope>NUCLEOTIDE SEQUENCE [LARGE SCALE GENOMIC DNA]</scope>
</reference>
<dbReference type="PANTHER" id="PTHR46652">
    <property type="entry name" value="LEUCINE-RICH REPEAT AND IQ DOMAIN-CONTAINING PROTEIN 1-RELATED"/>
    <property type="match status" value="1"/>
</dbReference>
<sequence>MNVLTEMKNYNTDMVQEQDEGTDQDYTKYLKQTNQNIELDKFKESIAESKKLTQELILKFGRKYEKDMITKYQNSVNNNSLVVQNDDLIINLNFADDLNVSSLTVNNCKNVKFVKVPVKVTSLAVNDCNITNINGIEAINQLQIIEFTNNPLTTIKPIYSLTSIISIKINNTKITNIAGIEAMNQLTHVDLRNNAIILIEPLKHLTNLKQIRIDNNFVQDLEYLANQDWVCEQKVPTDANLQAYLTDTNSSLSLEVFKTQIAPKKAKSDQLIAPLLVKYDSEMPNKYKNEVHYNKLEVFSDTGIKDIKFMDKISVECLILNKCTSFSFRRAPTQLLYLTLNDCDITDLEGLQQFQQLKKFELIKNTNMQSIKQVYSLTNLLSLTVNDTTITNLVGIESLSKLQYIDLRDNCIVSVEPVKSLQNLKQVLIDNNFIQDMEHLTNTQNYSSDWIYYQKEATDDDLTRYIADTNQNLSLQELKASFEAKKRRTAELIRNYPAAYDAKMKAKYQNQVTQSSYGPRLMITNDQEIRDVSFVQELGVTHLNLIGCQNAHVLRAPVNLRCLCPHTSTLKTMKGVERISGLEYLYLNDDQIVELNIRGLQKLKTLFVRNNKIKDLSPSEYLKAKGCSCYTDGQKQPTQEEIDEARLW</sequence>
<protein>
    <recommendedName>
        <fullName evidence="6">Leucine-rich repeat protein</fullName>
    </recommendedName>
</protein>
<dbReference type="SMART" id="SM00365">
    <property type="entry name" value="LRR_SD22"/>
    <property type="match status" value="5"/>
</dbReference>
<dbReference type="InterPro" id="IPR050836">
    <property type="entry name" value="SDS22/Internalin_LRR"/>
</dbReference>
<dbReference type="AlphaFoldDB" id="A0AA86NPD9"/>
<keyword evidence="5" id="KW-1185">Reference proteome</keyword>
<dbReference type="Proteomes" id="UP001642409">
    <property type="component" value="Unassembled WGS sequence"/>
</dbReference>
<dbReference type="EMBL" id="CAXDID020000586">
    <property type="protein sequence ID" value="CAL6104662.1"/>
    <property type="molecule type" value="Genomic_DNA"/>
</dbReference>
<accession>A0AA86NPD9</accession>
<reference evidence="3" key="1">
    <citation type="submission" date="2023-06" db="EMBL/GenBank/DDBJ databases">
        <authorList>
            <person name="Kurt Z."/>
        </authorList>
    </citation>
    <scope>NUCLEOTIDE SEQUENCE</scope>
</reference>
<comment type="caution">
    <text evidence="3">The sequence shown here is derived from an EMBL/GenBank/DDBJ whole genome shotgun (WGS) entry which is preliminary data.</text>
</comment>
<dbReference type="PROSITE" id="PS51450">
    <property type="entry name" value="LRR"/>
    <property type="match status" value="3"/>
</dbReference>
<dbReference type="SUPFAM" id="SSF52058">
    <property type="entry name" value="L domain-like"/>
    <property type="match status" value="2"/>
</dbReference>
<evidence type="ECO:0000313" key="3">
    <source>
        <dbReference type="EMBL" id="CAI9923645.1"/>
    </source>
</evidence>
<name>A0AA86NPD9_9EUKA</name>
<dbReference type="InterPro" id="IPR032675">
    <property type="entry name" value="LRR_dom_sf"/>
</dbReference>
<dbReference type="EMBL" id="CATOUU010000291">
    <property type="protein sequence ID" value="CAI9923645.1"/>
    <property type="molecule type" value="Genomic_DNA"/>
</dbReference>
<evidence type="ECO:0000256" key="2">
    <source>
        <dbReference type="ARBA" id="ARBA00022737"/>
    </source>
</evidence>